<accession>A0A372G9L3</accession>
<dbReference type="Pfam" id="PF09348">
    <property type="entry name" value="DUF1990"/>
    <property type="match status" value="1"/>
</dbReference>
<reference evidence="3 4" key="1">
    <citation type="submission" date="2018-08" db="EMBL/GenBank/DDBJ databases">
        <title>Actinomadura spongicola sp. nov., isolated from marine sponge Leucetta chagosensis.</title>
        <authorList>
            <person name="Li L."/>
            <person name="Lin H.W."/>
        </authorList>
    </citation>
    <scope>NUCLEOTIDE SEQUENCE [LARGE SCALE GENOMIC DNA]</scope>
    <source>
        <strain evidence="3 4">LHW52907</strain>
    </source>
</reference>
<feature type="domain" description="DUF1990" evidence="2">
    <location>
        <begin position="119"/>
        <end position="202"/>
    </location>
</feature>
<protein>
    <submittedName>
        <fullName evidence="3">DUF1990 family protein</fullName>
    </submittedName>
</protein>
<feature type="region of interest" description="Disordered" evidence="1">
    <location>
        <begin position="470"/>
        <end position="490"/>
    </location>
</feature>
<feature type="compositionally biased region" description="Basic residues" evidence="1">
    <location>
        <begin position="481"/>
        <end position="490"/>
    </location>
</feature>
<dbReference type="InterPro" id="IPR018960">
    <property type="entry name" value="DUF1990"/>
</dbReference>
<dbReference type="AlphaFoldDB" id="A0A372G9L3"/>
<evidence type="ECO:0000313" key="3">
    <source>
        <dbReference type="EMBL" id="RFS82051.1"/>
    </source>
</evidence>
<name>A0A372G9L3_9ACTN</name>
<organism evidence="3 4">
    <name type="scientific">Actinomadura spongiicola</name>
    <dbReference type="NCBI Taxonomy" id="2303421"/>
    <lineage>
        <taxon>Bacteria</taxon>
        <taxon>Bacillati</taxon>
        <taxon>Actinomycetota</taxon>
        <taxon>Actinomycetes</taxon>
        <taxon>Streptosporangiales</taxon>
        <taxon>Thermomonosporaceae</taxon>
        <taxon>Actinomadura</taxon>
    </lineage>
</organism>
<dbReference type="Proteomes" id="UP000262882">
    <property type="component" value="Unassembled WGS sequence"/>
</dbReference>
<sequence>MEGAVRVRWRRRVRAARWPAGMGIAVWRWVRRSRRVSRRRLREDVVSEVERVPRHGGDGVQDSRQGVGAIYQRRYTVRIDDSPVTATQLINRLGADLNAASPVEVAVFDKTSGAAELLAMGDEYVVHMPGPWDCPVRVVEQTPKSFRFATLRGHLEAGEIEFRARDVAENGVEFTIESWARSGDRLAEILYAKVGIAREMQLHMWSHFCNRVVEMSGGRMVGEVEVLTERTEVPDFGPRQLMVRALTPVFTRGFALATRLRNRPLHPRGLVFDATLALHGTSERWGIPLLDDRAELPGHVRLSRAVGWPHPLPDILGLALRWQQPRDGETEPEAPAELLLATTGRSRWGRHLLKPATRWSPTFYGSLLAYRAGDRRILLGAVARQPRIFPADLPTLAHAIEERPLRLDLVVSTEFGAWQRFGELRLHGPALNDDNAPMRFNPAQHPIHGLSPAGVFQQVRGFTYTTVQRIAGKAGSPQPERHRRSEKTAP</sequence>
<comment type="caution">
    <text evidence="3">The sequence shown here is derived from an EMBL/GenBank/DDBJ whole genome shotgun (WGS) entry which is preliminary data.</text>
</comment>
<evidence type="ECO:0000313" key="4">
    <source>
        <dbReference type="Proteomes" id="UP000262882"/>
    </source>
</evidence>
<evidence type="ECO:0000259" key="2">
    <source>
        <dbReference type="Pfam" id="PF09348"/>
    </source>
</evidence>
<gene>
    <name evidence="3" type="ORF">D0T12_27760</name>
</gene>
<dbReference type="EMBL" id="QVNQ01000010">
    <property type="protein sequence ID" value="RFS82051.1"/>
    <property type="molecule type" value="Genomic_DNA"/>
</dbReference>
<keyword evidence="4" id="KW-1185">Reference proteome</keyword>
<proteinExistence type="predicted"/>
<evidence type="ECO:0000256" key="1">
    <source>
        <dbReference type="SAM" id="MobiDB-lite"/>
    </source>
</evidence>